<dbReference type="Proteomes" id="UP000248857">
    <property type="component" value="Unassembled WGS sequence"/>
</dbReference>
<dbReference type="InterPro" id="IPR054053">
    <property type="entry name" value="DUF6887"/>
</dbReference>
<evidence type="ECO:0000313" key="1">
    <source>
        <dbReference type="EMBL" id="PZD72190.1"/>
    </source>
</evidence>
<accession>A0A2W1JEI2</accession>
<gene>
    <name evidence="1" type="ORF">C1752_03776</name>
</gene>
<keyword evidence="2" id="KW-1185">Reference proteome</keyword>
<reference evidence="1 2" key="1">
    <citation type="journal article" date="2018" name="Sci. Rep.">
        <title>A novel species of the marine cyanobacterium Acaryochloris with a unique pigment content and lifestyle.</title>
        <authorList>
            <person name="Partensky F."/>
            <person name="Six C."/>
            <person name="Ratin M."/>
            <person name="Garczarek L."/>
            <person name="Vaulot D."/>
            <person name="Probert I."/>
            <person name="Calteau A."/>
            <person name="Gourvil P."/>
            <person name="Marie D."/>
            <person name="Grebert T."/>
            <person name="Bouchier C."/>
            <person name="Le Panse S."/>
            <person name="Gachenot M."/>
            <person name="Rodriguez F."/>
            <person name="Garrido J.L."/>
        </authorList>
    </citation>
    <scope>NUCLEOTIDE SEQUENCE [LARGE SCALE GENOMIC DNA]</scope>
    <source>
        <strain evidence="1 2">RCC1774</strain>
    </source>
</reference>
<organism evidence="1 2">
    <name type="scientific">Acaryochloris thomasi RCC1774</name>
    <dbReference type="NCBI Taxonomy" id="1764569"/>
    <lineage>
        <taxon>Bacteria</taxon>
        <taxon>Bacillati</taxon>
        <taxon>Cyanobacteriota</taxon>
        <taxon>Cyanophyceae</taxon>
        <taxon>Acaryochloridales</taxon>
        <taxon>Acaryochloridaceae</taxon>
        <taxon>Acaryochloris</taxon>
        <taxon>Acaryochloris thomasi</taxon>
    </lineage>
</organism>
<dbReference type="RefSeq" id="WP_110987180.1">
    <property type="nucleotide sequence ID" value="NZ_CAWNWM010000011.1"/>
</dbReference>
<dbReference type="AlphaFoldDB" id="A0A2W1JEI2"/>
<comment type="caution">
    <text evidence="1">The sequence shown here is derived from an EMBL/GenBank/DDBJ whole genome shotgun (WGS) entry which is preliminary data.</text>
</comment>
<dbReference type="EMBL" id="PQWO01000011">
    <property type="protein sequence ID" value="PZD72190.1"/>
    <property type="molecule type" value="Genomic_DNA"/>
</dbReference>
<protein>
    <submittedName>
        <fullName evidence="1">Uncharacterized protein</fullName>
    </submittedName>
</protein>
<proteinExistence type="predicted"/>
<dbReference type="Pfam" id="PF21826">
    <property type="entry name" value="DUF6887"/>
    <property type="match status" value="1"/>
</dbReference>
<name>A0A2W1JEI2_9CYAN</name>
<dbReference type="OrthoDB" id="574249at2"/>
<sequence>MSKPDFNSMAKSELRAYVIAHPDDKTAFSVFVDRFTADASPETFDVPQSKSGIEKIDNLIQQKVQQIK</sequence>
<evidence type="ECO:0000313" key="2">
    <source>
        <dbReference type="Proteomes" id="UP000248857"/>
    </source>
</evidence>